<proteinExistence type="predicted"/>
<reference evidence="2 3" key="1">
    <citation type="submission" date="2020-05" db="EMBL/GenBank/DDBJ databases">
        <title>Horizontal transmission and recombination maintain forever young bacterial symbiont genomes.</title>
        <authorList>
            <person name="Russell S.L."/>
            <person name="Pepper-Tunick E."/>
            <person name="Svedberg J."/>
            <person name="Byrne A."/>
            <person name="Ruelas Castillo J."/>
            <person name="Vollmers C."/>
            <person name="Beinart R.A."/>
            <person name="Corbett-Detig R."/>
        </authorList>
    </citation>
    <scope>NUCLEOTIDE SEQUENCE [LARGE SCALE GENOMIC DNA]</scope>
    <source>
        <strain evidence="2">4727-3</strain>
    </source>
</reference>
<feature type="chain" id="PRO_5031115285" evidence="1">
    <location>
        <begin position="17"/>
        <end position="89"/>
    </location>
</feature>
<keyword evidence="1" id="KW-0732">Signal</keyword>
<dbReference type="EMBL" id="JACCHS010000037">
    <property type="protein sequence ID" value="NYT46761.1"/>
    <property type="molecule type" value="Genomic_DNA"/>
</dbReference>
<name>A0A7Z0SDA8_9GAMM</name>
<comment type="caution">
    <text evidence="2">The sequence shown here is derived from an EMBL/GenBank/DDBJ whole genome shotgun (WGS) entry which is preliminary data.</text>
</comment>
<organism evidence="2 3">
    <name type="scientific">Candidatus Methanofishera endochildressiae</name>
    <dbReference type="NCBI Taxonomy" id="2738884"/>
    <lineage>
        <taxon>Bacteria</taxon>
        <taxon>Pseudomonadati</taxon>
        <taxon>Pseudomonadota</taxon>
        <taxon>Gammaproteobacteria</taxon>
        <taxon>Candidatus Methanofishera</taxon>
    </lineage>
</organism>
<gene>
    <name evidence="2" type="ORF">H0A75_03035</name>
</gene>
<evidence type="ECO:0000313" key="3">
    <source>
        <dbReference type="Proteomes" id="UP000537890"/>
    </source>
</evidence>
<protein>
    <submittedName>
        <fullName evidence="2">Uncharacterized protein</fullName>
    </submittedName>
</protein>
<dbReference type="AlphaFoldDB" id="A0A7Z0SDA8"/>
<dbReference type="Proteomes" id="UP000537890">
    <property type="component" value="Unassembled WGS sequence"/>
</dbReference>
<sequence>MRAMILLLIISRFAVAADTDPQIELSQAQIYNLGVKLGKLEVIRSAPLLDAPAVVSIPPENEYIVSTTQAGLINQIKASIGDQVQKGKF</sequence>
<accession>A0A7Z0SDA8</accession>
<evidence type="ECO:0000256" key="1">
    <source>
        <dbReference type="SAM" id="SignalP"/>
    </source>
</evidence>
<feature type="signal peptide" evidence="1">
    <location>
        <begin position="1"/>
        <end position="16"/>
    </location>
</feature>
<evidence type="ECO:0000313" key="2">
    <source>
        <dbReference type="EMBL" id="NYT46761.1"/>
    </source>
</evidence>